<organism evidence="5 6">
    <name type="scientific">Anoxybacillus andreesenii</name>
    <dbReference type="NCBI Taxonomy" id="1325932"/>
    <lineage>
        <taxon>Bacteria</taxon>
        <taxon>Bacillati</taxon>
        <taxon>Bacillota</taxon>
        <taxon>Bacilli</taxon>
        <taxon>Bacillales</taxon>
        <taxon>Anoxybacillaceae</taxon>
        <taxon>Anoxybacillus</taxon>
    </lineage>
</organism>
<keyword evidence="6" id="KW-1185">Reference proteome</keyword>
<gene>
    <name evidence="5" type="ORF">J2S07_002446</name>
</gene>
<dbReference type="InterPro" id="IPR052913">
    <property type="entry name" value="Glycopeptide_resist_protein"/>
</dbReference>
<accession>A0ABT9V5A5</accession>
<proteinExistence type="predicted"/>
<dbReference type="InterPro" id="IPR007391">
    <property type="entry name" value="Vancomycin_resist_VanW"/>
</dbReference>
<sequence>MRNQQVIKLFLVIILSITYIFSFSHFGALAYDSVINRSDEFAEGTTIGSVSVAGKTRNEAMKMVDEQLTDYLNETKITLKYKEKSEAFDLGLFHFDVENSVSKAKHGQANSVIVKLDTIEDVLISLSPSILDDIHLDEVQAAILNYAENLEPGNYEIRLDPYLTGTGSETTIAESVIESQFVENELDLFAGKSIEIPATSQFSLLKFVEDEIGAVSQGSLSKIATAIYDVILPTNFDIIERHISSELPAYASLGFEAKADIDLKNDLVFSNPNEFSYFIEFENKNDSLYVSLKGPEFLNKYVIISEDKETFKPKIIRQFNPMLGPTEIKVKVAGKEGQLIKIYREYRDEKGMVLKKELIAEDFYPPVHQVEVQGLIVKEGDSSTTIPNTDNGQVENQDGSSSSPNNSKDSSDPNSKTDLNNPDSSNDDELWGKENEIPK</sequence>
<feature type="compositionally biased region" description="Polar residues" evidence="2">
    <location>
        <begin position="382"/>
        <end position="399"/>
    </location>
</feature>
<keyword evidence="3" id="KW-1133">Transmembrane helix</keyword>
<dbReference type="SMART" id="SM01208">
    <property type="entry name" value="G5"/>
    <property type="match status" value="1"/>
</dbReference>
<reference evidence="5 6" key="1">
    <citation type="submission" date="2023-07" db="EMBL/GenBank/DDBJ databases">
        <title>Genomic Encyclopedia of Type Strains, Phase IV (KMG-IV): sequencing the most valuable type-strain genomes for metagenomic binning, comparative biology and taxonomic classification.</title>
        <authorList>
            <person name="Goeker M."/>
        </authorList>
    </citation>
    <scope>NUCLEOTIDE SEQUENCE [LARGE SCALE GENOMIC DNA]</scope>
    <source>
        <strain evidence="5 6">DSM 23948</strain>
    </source>
</reference>
<evidence type="ECO:0000256" key="1">
    <source>
        <dbReference type="ARBA" id="ARBA00022729"/>
    </source>
</evidence>
<feature type="region of interest" description="Disordered" evidence="2">
    <location>
        <begin position="381"/>
        <end position="439"/>
    </location>
</feature>
<evidence type="ECO:0000256" key="2">
    <source>
        <dbReference type="SAM" id="MobiDB-lite"/>
    </source>
</evidence>
<dbReference type="Proteomes" id="UP001231362">
    <property type="component" value="Unassembled WGS sequence"/>
</dbReference>
<feature type="compositionally biased region" description="Basic and acidic residues" evidence="2">
    <location>
        <begin position="430"/>
        <end position="439"/>
    </location>
</feature>
<feature type="transmembrane region" description="Helical" evidence="3">
    <location>
        <begin position="9"/>
        <end position="31"/>
    </location>
</feature>
<feature type="domain" description="G5" evidence="4">
    <location>
        <begin position="299"/>
        <end position="377"/>
    </location>
</feature>
<name>A0ABT9V5A5_9BACL</name>
<comment type="caution">
    <text evidence="5">The sequence shown here is derived from an EMBL/GenBank/DDBJ whole genome shotgun (WGS) entry which is preliminary data.</text>
</comment>
<evidence type="ECO:0000313" key="6">
    <source>
        <dbReference type="Proteomes" id="UP001231362"/>
    </source>
</evidence>
<dbReference type="InterPro" id="IPR011098">
    <property type="entry name" value="G5_dom"/>
</dbReference>
<feature type="compositionally biased region" description="Low complexity" evidence="2">
    <location>
        <begin position="400"/>
        <end position="416"/>
    </location>
</feature>
<dbReference type="RefSeq" id="WP_307150649.1">
    <property type="nucleotide sequence ID" value="NZ_JAUSTU010000010.1"/>
</dbReference>
<dbReference type="PANTHER" id="PTHR35788">
    <property type="entry name" value="EXPORTED PROTEIN-RELATED"/>
    <property type="match status" value="1"/>
</dbReference>
<keyword evidence="3" id="KW-0472">Membrane</keyword>
<protein>
    <recommendedName>
        <fullName evidence="4">G5 domain-containing protein</fullName>
    </recommendedName>
</protein>
<evidence type="ECO:0000256" key="3">
    <source>
        <dbReference type="SAM" id="Phobius"/>
    </source>
</evidence>
<evidence type="ECO:0000313" key="5">
    <source>
        <dbReference type="EMBL" id="MDQ0156128.1"/>
    </source>
</evidence>
<dbReference type="EMBL" id="JAUSTU010000010">
    <property type="protein sequence ID" value="MDQ0156128.1"/>
    <property type="molecule type" value="Genomic_DNA"/>
</dbReference>
<dbReference type="Pfam" id="PF04294">
    <property type="entry name" value="VanW"/>
    <property type="match status" value="1"/>
</dbReference>
<keyword evidence="1" id="KW-0732">Signal</keyword>
<evidence type="ECO:0000259" key="4">
    <source>
        <dbReference type="SMART" id="SM01208"/>
    </source>
</evidence>
<keyword evidence="3" id="KW-0812">Transmembrane</keyword>
<dbReference type="PANTHER" id="PTHR35788:SF1">
    <property type="entry name" value="EXPORTED PROTEIN"/>
    <property type="match status" value="1"/>
</dbReference>